<evidence type="ECO:0000256" key="1">
    <source>
        <dbReference type="ARBA" id="ARBA00001974"/>
    </source>
</evidence>
<evidence type="ECO:0000259" key="13">
    <source>
        <dbReference type="Pfam" id="PF00890"/>
    </source>
</evidence>
<feature type="domain" description="Fumarate reductase/succinate dehydrogenase flavoprotein-like C-terminal" evidence="14">
    <location>
        <begin position="447"/>
        <end position="521"/>
    </location>
</feature>
<evidence type="ECO:0000256" key="12">
    <source>
        <dbReference type="SAM" id="MobiDB-lite"/>
    </source>
</evidence>
<dbReference type="SUPFAM" id="SSF51905">
    <property type="entry name" value="FAD/NAD(P)-binding domain"/>
    <property type="match status" value="1"/>
</dbReference>
<comment type="function">
    <text evidence="11">Catalyzes the oxidation of L-aspartate to iminoaspartate.</text>
</comment>
<dbReference type="PANTHER" id="PTHR42716">
    <property type="entry name" value="L-ASPARTATE OXIDASE"/>
    <property type="match status" value="1"/>
</dbReference>
<dbReference type="EC" id="1.4.3.16" evidence="4 10"/>
<comment type="pathway">
    <text evidence="2 11">Cofactor biosynthesis; NAD(+) biosynthesis; iminoaspartate from L-aspartate (oxidase route): step 1/1.</text>
</comment>
<dbReference type="AlphaFoldDB" id="A0A399F0F7"/>
<dbReference type="Gene3D" id="3.90.700.10">
    <property type="entry name" value="Succinate dehydrogenase/fumarate reductase flavoprotein, catalytic domain"/>
    <property type="match status" value="1"/>
</dbReference>
<dbReference type="PRINTS" id="PR00368">
    <property type="entry name" value="FADPNR"/>
</dbReference>
<dbReference type="InterPro" id="IPR005288">
    <property type="entry name" value="NadB"/>
</dbReference>
<dbReference type="NCBIfam" id="TIGR00551">
    <property type="entry name" value="nadB"/>
    <property type="match status" value="1"/>
</dbReference>
<dbReference type="InterPro" id="IPR037099">
    <property type="entry name" value="Fum_R/Succ_DH_flav-like_C_sf"/>
</dbReference>
<comment type="subcellular location">
    <subcellularLocation>
        <location evidence="11">Cytoplasm</location>
    </subcellularLocation>
</comment>
<keyword evidence="5 11" id="KW-0285">Flavoprotein</keyword>
<evidence type="ECO:0000256" key="6">
    <source>
        <dbReference type="ARBA" id="ARBA00022642"/>
    </source>
</evidence>
<dbReference type="InterPro" id="IPR003953">
    <property type="entry name" value="FAD-dep_OxRdtase_2_FAD-bd"/>
</dbReference>
<dbReference type="FunFam" id="3.90.700.10:FF:000002">
    <property type="entry name" value="L-aspartate oxidase"/>
    <property type="match status" value="1"/>
</dbReference>
<dbReference type="EMBL" id="QXDL01000024">
    <property type="protein sequence ID" value="RIH88789.1"/>
    <property type="molecule type" value="Genomic_DNA"/>
</dbReference>
<organism evidence="15 16">
    <name type="scientific">Calidithermus terrae</name>
    <dbReference type="NCBI Taxonomy" id="1408545"/>
    <lineage>
        <taxon>Bacteria</taxon>
        <taxon>Thermotogati</taxon>
        <taxon>Deinococcota</taxon>
        <taxon>Deinococci</taxon>
        <taxon>Thermales</taxon>
        <taxon>Thermaceae</taxon>
        <taxon>Calidithermus</taxon>
    </lineage>
</organism>
<feature type="domain" description="FAD-dependent oxidoreductase 2 FAD-binding" evidence="13">
    <location>
        <begin position="8"/>
        <end position="395"/>
    </location>
</feature>
<evidence type="ECO:0000256" key="9">
    <source>
        <dbReference type="ARBA" id="ARBA00048305"/>
    </source>
</evidence>
<evidence type="ECO:0000256" key="5">
    <source>
        <dbReference type="ARBA" id="ARBA00022630"/>
    </source>
</evidence>
<keyword evidence="6 11" id="KW-0662">Pyridine nucleotide biosynthesis</keyword>
<name>A0A399F0F7_9DEIN</name>
<dbReference type="GO" id="GO:0009435">
    <property type="term" value="P:NAD+ biosynthetic process"/>
    <property type="evidence" value="ECO:0007669"/>
    <property type="project" value="UniProtKB-UniPathway"/>
</dbReference>
<dbReference type="Pfam" id="PF00890">
    <property type="entry name" value="FAD_binding_2"/>
    <property type="match status" value="1"/>
</dbReference>
<comment type="caution">
    <text evidence="15">The sequence shown here is derived from an EMBL/GenBank/DDBJ whole genome shotgun (WGS) entry which is preliminary data.</text>
</comment>
<dbReference type="Gene3D" id="1.20.58.100">
    <property type="entry name" value="Fumarate reductase/succinate dehydrogenase flavoprotein-like, C-terminal domain"/>
    <property type="match status" value="1"/>
</dbReference>
<comment type="similarity">
    <text evidence="3 11">Belongs to the FAD-dependent oxidoreductase 2 family. NadB subfamily.</text>
</comment>
<dbReference type="InterPro" id="IPR015939">
    <property type="entry name" value="Fum_Rdtase/Succ_DH_flav-like_C"/>
</dbReference>
<evidence type="ECO:0000259" key="14">
    <source>
        <dbReference type="Pfam" id="PF02910"/>
    </source>
</evidence>
<dbReference type="OrthoDB" id="9806724at2"/>
<dbReference type="RefSeq" id="WP_119314120.1">
    <property type="nucleotide sequence ID" value="NZ_QXDL01000024.1"/>
</dbReference>
<evidence type="ECO:0000256" key="2">
    <source>
        <dbReference type="ARBA" id="ARBA00004950"/>
    </source>
</evidence>
<evidence type="ECO:0000256" key="11">
    <source>
        <dbReference type="RuleBase" id="RU362049"/>
    </source>
</evidence>
<comment type="cofactor">
    <cofactor evidence="1 11">
        <name>FAD</name>
        <dbReference type="ChEBI" id="CHEBI:57692"/>
    </cofactor>
</comment>
<keyword evidence="16" id="KW-1185">Reference proteome</keyword>
<protein>
    <recommendedName>
        <fullName evidence="4 10">L-aspartate oxidase</fullName>
        <ecNumber evidence="4 10">1.4.3.16</ecNumber>
    </recommendedName>
</protein>
<comment type="catalytic activity">
    <reaction evidence="9">
        <text>L-aspartate + O2 = iminosuccinate + H2O2</text>
        <dbReference type="Rhea" id="RHEA:25876"/>
        <dbReference type="ChEBI" id="CHEBI:15379"/>
        <dbReference type="ChEBI" id="CHEBI:16240"/>
        <dbReference type="ChEBI" id="CHEBI:29991"/>
        <dbReference type="ChEBI" id="CHEBI:77875"/>
        <dbReference type="EC" id="1.4.3.16"/>
    </reaction>
    <physiologicalReaction direction="left-to-right" evidence="9">
        <dbReference type="Rhea" id="RHEA:25877"/>
    </physiologicalReaction>
</comment>
<keyword evidence="7 11" id="KW-0274">FAD</keyword>
<keyword evidence="8 11" id="KW-0560">Oxidoreductase</keyword>
<reference evidence="15 16" key="1">
    <citation type="submission" date="2018-08" db="EMBL/GenBank/DDBJ databases">
        <title>Meiothermus terrae DSM 26712 genome sequencing project.</title>
        <authorList>
            <person name="Da Costa M.S."/>
            <person name="Albuquerque L."/>
            <person name="Raposo P."/>
            <person name="Froufe H.J.C."/>
            <person name="Barroso C.S."/>
            <person name="Egas C."/>
        </authorList>
    </citation>
    <scope>NUCLEOTIDE SEQUENCE [LARGE SCALE GENOMIC DNA]</scope>
    <source>
        <strain evidence="15 16">DSM 26712</strain>
    </source>
</reference>
<proteinExistence type="inferred from homology"/>
<evidence type="ECO:0000256" key="8">
    <source>
        <dbReference type="ARBA" id="ARBA00023002"/>
    </source>
</evidence>
<evidence type="ECO:0000256" key="4">
    <source>
        <dbReference type="ARBA" id="ARBA00012173"/>
    </source>
</evidence>
<evidence type="ECO:0000256" key="7">
    <source>
        <dbReference type="ARBA" id="ARBA00022827"/>
    </source>
</evidence>
<dbReference type="Gene3D" id="3.50.50.60">
    <property type="entry name" value="FAD/NAD(P)-binding domain"/>
    <property type="match status" value="1"/>
</dbReference>
<evidence type="ECO:0000256" key="3">
    <source>
        <dbReference type="ARBA" id="ARBA00008562"/>
    </source>
</evidence>
<dbReference type="UniPathway" id="UPA00253">
    <property type="reaction ID" value="UER00326"/>
</dbReference>
<dbReference type="GO" id="GO:0005737">
    <property type="term" value="C:cytoplasm"/>
    <property type="evidence" value="ECO:0007669"/>
    <property type="project" value="UniProtKB-SubCell"/>
</dbReference>
<sequence length="521" mass="57348">MELIETEVLVIGSGIGGGITALSLADDGIPVTVVTRSSDGEESNTAWAQGGIIYKGPGDSPELLVEDVLRAGAGHSYLEAARILAEEGPKKVEEWLLERLQVPFDREPSGELSLALEGGHSLPRILHAADATGLAIHRTLKAALEAHPHVTVLKGHTAIDLLTPAHHSLDRLDIYRPPSCVGAYLFDRTKRIIKRCIARHTVLATGGLGQVFLTSTNPPGARGDGVAMAYRAGARVINMEFVQFHPTTFHLTGAPPFLISEAVRGEGARLVDASGQPFMQRYDPQWKDLAPRDVVARSIYHHMLLHDLPHVYLDLRSYIPKEKILSHFPNIHAECLRYGIDIAQDLVPVVPGAHYSCGGVWADGWGRTTLQGLYAVGEVACTGLHGANRLASTSLLEGLVWGDRVARHIRGHLEERPPFDPERIPPWQDSGHSDPDPALIQQDMSVIKHIMWNYVGLVRTTPRLERALRELRHLETEIEGFYRNNRLSDGVIGLRNAVRTAILIAMAAWENKRSMGCHYRE</sequence>
<gene>
    <name evidence="15" type="primary">nadB</name>
    <name evidence="15" type="ORF">Mterra_00927</name>
</gene>
<dbReference type="PANTHER" id="PTHR42716:SF2">
    <property type="entry name" value="L-ASPARTATE OXIDASE, CHLOROPLASTIC"/>
    <property type="match status" value="1"/>
</dbReference>
<dbReference type="SUPFAM" id="SSF56425">
    <property type="entry name" value="Succinate dehydrogenase/fumarate reductase flavoprotein, catalytic domain"/>
    <property type="match status" value="1"/>
</dbReference>
<evidence type="ECO:0000256" key="10">
    <source>
        <dbReference type="NCBIfam" id="TIGR00551"/>
    </source>
</evidence>
<dbReference type="GO" id="GO:0008734">
    <property type="term" value="F:L-aspartate oxidase activity"/>
    <property type="evidence" value="ECO:0007669"/>
    <property type="project" value="UniProtKB-UniRule"/>
</dbReference>
<evidence type="ECO:0000313" key="16">
    <source>
        <dbReference type="Proteomes" id="UP000265715"/>
    </source>
</evidence>
<dbReference type="Proteomes" id="UP000265715">
    <property type="component" value="Unassembled WGS sequence"/>
</dbReference>
<feature type="region of interest" description="Disordered" evidence="12">
    <location>
        <begin position="416"/>
        <end position="435"/>
    </location>
</feature>
<evidence type="ECO:0000313" key="15">
    <source>
        <dbReference type="EMBL" id="RIH88789.1"/>
    </source>
</evidence>
<accession>A0A399F0F7</accession>
<dbReference type="SUPFAM" id="SSF46977">
    <property type="entry name" value="Succinate dehydrogenase/fumarate reductase flavoprotein C-terminal domain"/>
    <property type="match status" value="1"/>
</dbReference>
<dbReference type="InterPro" id="IPR036188">
    <property type="entry name" value="FAD/NAD-bd_sf"/>
</dbReference>
<dbReference type="InterPro" id="IPR027477">
    <property type="entry name" value="Succ_DH/fumarate_Rdtase_cat_sf"/>
</dbReference>
<dbReference type="Pfam" id="PF02910">
    <property type="entry name" value="Succ_DH_flav_C"/>
    <property type="match status" value="1"/>
</dbReference>